<dbReference type="CDD" id="cd00110">
    <property type="entry name" value="LamG"/>
    <property type="match status" value="1"/>
</dbReference>
<dbReference type="InterPro" id="IPR001791">
    <property type="entry name" value="Laminin_G"/>
</dbReference>
<dbReference type="EMBL" id="QMKO01000637">
    <property type="protein sequence ID" value="RTG91077.1"/>
    <property type="molecule type" value="Genomic_DNA"/>
</dbReference>
<dbReference type="Proteomes" id="UP000290809">
    <property type="component" value="Unassembled WGS sequence"/>
</dbReference>
<accession>A0A430QTV3</accession>
<gene>
    <name evidence="2" type="ORF">DC041_0003954</name>
</gene>
<feature type="domain" description="Laminin G" evidence="1">
    <location>
        <begin position="354"/>
        <end position="426"/>
    </location>
</feature>
<dbReference type="Gene3D" id="2.60.120.200">
    <property type="match status" value="1"/>
</dbReference>
<dbReference type="STRING" id="6184.A0A430QTV3"/>
<evidence type="ECO:0000313" key="2">
    <source>
        <dbReference type="EMBL" id="RTG91077.1"/>
    </source>
</evidence>
<evidence type="ECO:0000259" key="1">
    <source>
        <dbReference type="Pfam" id="PF02210"/>
    </source>
</evidence>
<dbReference type="Pfam" id="PF02210">
    <property type="entry name" value="Laminin_G_2"/>
    <property type="match status" value="1"/>
</dbReference>
<organism evidence="2 3">
    <name type="scientific">Schistosoma bovis</name>
    <name type="common">Blood fluke</name>
    <dbReference type="NCBI Taxonomy" id="6184"/>
    <lineage>
        <taxon>Eukaryota</taxon>
        <taxon>Metazoa</taxon>
        <taxon>Spiralia</taxon>
        <taxon>Lophotrochozoa</taxon>
        <taxon>Platyhelminthes</taxon>
        <taxon>Trematoda</taxon>
        <taxon>Digenea</taxon>
        <taxon>Strigeidida</taxon>
        <taxon>Schistosomatoidea</taxon>
        <taxon>Schistosomatidae</taxon>
        <taxon>Schistosoma</taxon>
    </lineage>
</organism>
<dbReference type="AlphaFoldDB" id="A0A430QTV3"/>
<sequence>IFSCLFFVYFIYKATPIIHFNGLQLIRIQLPVQQYSSLLWIVFMFQTNYLNETILYTIPNLQYELNMIDKFISKKIDKKMFTYEEINQFILPVQQLKQQQKTMNQQFIYNETVDNFQISLVNGYIHVKYIISNKHEVRTNLTITELPVQQIIIGSSNLYESSLLPINSRVNQITGYNGMIAHFLYNGIELMSYKKKHVHIQYPLNESNLENNFEFTLHQWVVEFTAQLFEYNIGYKPTSYDFPVQFKQSKCYLSIINKHFENVPLLFKFSFKTSIDQVGTTLHFGKIGSINAYLFNSNETLTNAKQYTGFVQFEIEYNDLYTVNDIFTFGLQLDIKRLHHTDKLKSTDNDFITLLFAGNQFQNNLTYLHIYLEQGYLKMKFLLDGSMIVIDGPKINVQDGYYHRIRGIRSRNQILLEVDQYQTVYRLYSRLNIYLSLIFLKIFYCLQFNQVIEREVNYFILQHSFICNK</sequence>
<protein>
    <recommendedName>
        <fullName evidence="1">Laminin G domain-containing protein</fullName>
    </recommendedName>
</protein>
<comment type="caution">
    <text evidence="2">The sequence shown here is derived from an EMBL/GenBank/DDBJ whole genome shotgun (WGS) entry which is preliminary data.</text>
</comment>
<evidence type="ECO:0000313" key="3">
    <source>
        <dbReference type="Proteomes" id="UP000290809"/>
    </source>
</evidence>
<proteinExistence type="predicted"/>
<dbReference type="InterPro" id="IPR013320">
    <property type="entry name" value="ConA-like_dom_sf"/>
</dbReference>
<keyword evidence="3" id="KW-1185">Reference proteome</keyword>
<reference evidence="2 3" key="1">
    <citation type="journal article" date="2019" name="PLoS Pathog.">
        <title>Genome sequence of the bovine parasite Schistosoma bovis Tanzania.</title>
        <authorList>
            <person name="Oey H."/>
            <person name="Zakrzewski M."/>
            <person name="Gobert G."/>
            <person name="Gravermann K."/>
            <person name="Stoye J."/>
            <person name="Jones M."/>
            <person name="Mcmanus D."/>
            <person name="Krause L."/>
        </authorList>
    </citation>
    <scope>NUCLEOTIDE SEQUENCE [LARGE SCALE GENOMIC DNA]</scope>
    <source>
        <strain evidence="2 3">TAN1997</strain>
    </source>
</reference>
<name>A0A430QTV3_SCHBO</name>
<dbReference type="SUPFAM" id="SSF49899">
    <property type="entry name" value="Concanavalin A-like lectins/glucanases"/>
    <property type="match status" value="1"/>
</dbReference>
<feature type="non-terminal residue" evidence="2">
    <location>
        <position position="1"/>
    </location>
</feature>